<keyword evidence="4 8" id="KW-0347">Helicase</keyword>
<accession>A0AAN6HCV2</accession>
<feature type="compositionally biased region" description="Polar residues" evidence="6">
    <location>
        <begin position="264"/>
        <end position="278"/>
    </location>
</feature>
<evidence type="ECO:0000256" key="3">
    <source>
        <dbReference type="ARBA" id="ARBA00022801"/>
    </source>
</evidence>
<dbReference type="GO" id="GO:0006369">
    <property type="term" value="P:termination of RNA polymerase II transcription"/>
    <property type="evidence" value="ECO:0007669"/>
    <property type="project" value="TreeGrafter"/>
</dbReference>
<dbReference type="SUPFAM" id="SSF52540">
    <property type="entry name" value="P-loop containing nucleoside triphosphate hydrolases"/>
    <property type="match status" value="1"/>
</dbReference>
<dbReference type="CDD" id="cd18808">
    <property type="entry name" value="SF1_C_Upf1"/>
    <property type="match status" value="1"/>
</dbReference>
<evidence type="ECO:0000256" key="2">
    <source>
        <dbReference type="ARBA" id="ARBA00022741"/>
    </source>
</evidence>
<dbReference type="Proteomes" id="UP001175353">
    <property type="component" value="Unassembled WGS sequence"/>
</dbReference>
<evidence type="ECO:0000256" key="4">
    <source>
        <dbReference type="ARBA" id="ARBA00022806"/>
    </source>
</evidence>
<feature type="domain" description="DNA2/NAM7 helicase-like C-terminal" evidence="7">
    <location>
        <begin position="4"/>
        <end position="106"/>
    </location>
</feature>
<dbReference type="InterPro" id="IPR045055">
    <property type="entry name" value="DNA2/NAM7-like"/>
</dbReference>
<dbReference type="FunFam" id="3.40.50.300:FF:000326">
    <property type="entry name" value="P-loop containing nucleoside triphosphate hydrolase"/>
    <property type="match status" value="1"/>
</dbReference>
<dbReference type="GO" id="GO:0005694">
    <property type="term" value="C:chromosome"/>
    <property type="evidence" value="ECO:0007669"/>
    <property type="project" value="UniProtKB-ARBA"/>
</dbReference>
<sequence length="323" mass="34374">MALYERLTAGFGNEVGELGRAVGVITPYKSQLRLLKERVAQRYGQGVFDLAEFNTTDGFHGRESEVIIFSCVRASPGGGIGFLNDIRRMNVGLTRAKSSLRVLGTSASLGMGQYWRFLVEDAKARGVYEGGDVMGMLRKPSSAFPAAAAADLLDGMTLAFGSRRPSGSMAAVRATDPRKAVLPSPTAPPDPIRQDTRKMEGIRYYFEDRVVSKKRPASPDSGADNDVEMKDAPDAPVAEFTVGGTEGAVPSLDGARSRDETPHSHASVSDAEGQNGSSIRAHGTVTKRAPAVLPPSAVPQAVRKKTTAGPFMPAKNKARLAPQ</sequence>
<dbReference type="GO" id="GO:0016604">
    <property type="term" value="C:nuclear body"/>
    <property type="evidence" value="ECO:0007669"/>
    <property type="project" value="TreeGrafter"/>
</dbReference>
<organism evidence="8 9">
    <name type="scientific">Friedmanniomyces endolithicus</name>
    <dbReference type="NCBI Taxonomy" id="329885"/>
    <lineage>
        <taxon>Eukaryota</taxon>
        <taxon>Fungi</taxon>
        <taxon>Dikarya</taxon>
        <taxon>Ascomycota</taxon>
        <taxon>Pezizomycotina</taxon>
        <taxon>Dothideomycetes</taxon>
        <taxon>Dothideomycetidae</taxon>
        <taxon>Mycosphaerellales</taxon>
        <taxon>Teratosphaeriaceae</taxon>
        <taxon>Friedmanniomyces</taxon>
    </lineage>
</organism>
<dbReference type="EMBL" id="JAUJLE010000267">
    <property type="protein sequence ID" value="KAK0963987.1"/>
    <property type="molecule type" value="Genomic_DNA"/>
</dbReference>
<keyword evidence="5" id="KW-0067">ATP-binding</keyword>
<feature type="region of interest" description="Disordered" evidence="6">
    <location>
        <begin position="174"/>
        <end position="198"/>
    </location>
</feature>
<keyword evidence="9" id="KW-1185">Reference proteome</keyword>
<dbReference type="Pfam" id="PF13087">
    <property type="entry name" value="AAA_12"/>
    <property type="match status" value="1"/>
</dbReference>
<name>A0AAN6HCV2_9PEZI</name>
<proteinExistence type="inferred from homology"/>
<dbReference type="GO" id="GO:0005524">
    <property type="term" value="F:ATP binding"/>
    <property type="evidence" value="ECO:0007669"/>
    <property type="project" value="UniProtKB-KW"/>
</dbReference>
<evidence type="ECO:0000259" key="7">
    <source>
        <dbReference type="Pfam" id="PF13087"/>
    </source>
</evidence>
<evidence type="ECO:0000256" key="6">
    <source>
        <dbReference type="SAM" id="MobiDB-lite"/>
    </source>
</evidence>
<keyword evidence="3" id="KW-0378">Hydrolase</keyword>
<dbReference type="InterPro" id="IPR027417">
    <property type="entry name" value="P-loop_NTPase"/>
</dbReference>
<keyword evidence="2" id="KW-0547">Nucleotide-binding</keyword>
<dbReference type="PANTHER" id="PTHR10887:SF495">
    <property type="entry name" value="HELICASE SENATAXIN ISOFORM X1-RELATED"/>
    <property type="match status" value="1"/>
</dbReference>
<dbReference type="GO" id="GO:0004386">
    <property type="term" value="F:helicase activity"/>
    <property type="evidence" value="ECO:0007669"/>
    <property type="project" value="UniProtKB-KW"/>
</dbReference>
<dbReference type="InterPro" id="IPR041679">
    <property type="entry name" value="DNA2/NAM7-like_C"/>
</dbReference>
<dbReference type="AlphaFoldDB" id="A0AAN6HCV2"/>
<comment type="similarity">
    <text evidence="1">Belongs to the DNA2/NAM7 helicase family.</text>
</comment>
<evidence type="ECO:0000313" key="9">
    <source>
        <dbReference type="Proteomes" id="UP001175353"/>
    </source>
</evidence>
<dbReference type="PANTHER" id="PTHR10887">
    <property type="entry name" value="DNA2/NAM7 HELICASE FAMILY"/>
    <property type="match status" value="1"/>
</dbReference>
<reference evidence="8" key="1">
    <citation type="submission" date="2023-06" db="EMBL/GenBank/DDBJ databases">
        <title>Black Yeasts Isolated from many extreme environments.</title>
        <authorList>
            <person name="Coleine C."/>
            <person name="Stajich J.E."/>
            <person name="Selbmann L."/>
        </authorList>
    </citation>
    <scope>NUCLEOTIDE SEQUENCE</scope>
    <source>
        <strain evidence="8">CCFEE 5200</strain>
    </source>
</reference>
<dbReference type="InterPro" id="IPR047187">
    <property type="entry name" value="SF1_C_Upf1"/>
</dbReference>
<evidence type="ECO:0000256" key="1">
    <source>
        <dbReference type="ARBA" id="ARBA00007913"/>
    </source>
</evidence>
<dbReference type="Gene3D" id="3.40.50.300">
    <property type="entry name" value="P-loop containing nucleotide triphosphate hydrolases"/>
    <property type="match status" value="1"/>
</dbReference>
<feature type="region of interest" description="Disordered" evidence="6">
    <location>
        <begin position="236"/>
        <end position="323"/>
    </location>
</feature>
<comment type="caution">
    <text evidence="8">The sequence shown here is derived from an EMBL/GenBank/DDBJ whole genome shotgun (WGS) entry which is preliminary data.</text>
</comment>
<gene>
    <name evidence="8" type="primary">SEN1_3</name>
    <name evidence="8" type="ORF">LTR91_018702</name>
</gene>
<dbReference type="GO" id="GO:0001147">
    <property type="term" value="F:transcription termination site sequence-specific DNA binding"/>
    <property type="evidence" value="ECO:0007669"/>
    <property type="project" value="TreeGrafter"/>
</dbReference>
<protein>
    <submittedName>
        <fullName evidence="8">DEAD-box type RNA helicase</fullName>
    </submittedName>
</protein>
<evidence type="ECO:0000256" key="5">
    <source>
        <dbReference type="ARBA" id="ARBA00022840"/>
    </source>
</evidence>
<dbReference type="GO" id="GO:0016787">
    <property type="term" value="F:hydrolase activity"/>
    <property type="evidence" value="ECO:0007669"/>
    <property type="project" value="UniProtKB-KW"/>
</dbReference>
<evidence type="ECO:0000313" key="8">
    <source>
        <dbReference type="EMBL" id="KAK0963987.1"/>
    </source>
</evidence>